<protein>
    <submittedName>
        <fullName evidence="1">Uncharacterized protein</fullName>
    </submittedName>
</protein>
<organism evidence="1 2">
    <name type="scientific">Pseudomonas poae</name>
    <dbReference type="NCBI Taxonomy" id="200451"/>
    <lineage>
        <taxon>Bacteria</taxon>
        <taxon>Pseudomonadati</taxon>
        <taxon>Pseudomonadota</taxon>
        <taxon>Gammaproteobacteria</taxon>
        <taxon>Pseudomonadales</taxon>
        <taxon>Pseudomonadaceae</taxon>
        <taxon>Pseudomonas</taxon>
    </lineage>
</organism>
<sequence length="109" mass="11596">MRAVIELRGAEGACTVVPFSNQKVTSKRKAQGVYEVRGTLGLIPLAPEGSGWGYSMGVGEKEVSAVVTYSRKVMTVKLQKDGQPYELAGAVSLHCEIADSAPVIVPVFE</sequence>
<dbReference type="RefSeq" id="WP_060548659.1">
    <property type="nucleotide sequence ID" value="NZ_CP142197.1"/>
</dbReference>
<dbReference type="Proteomes" id="UP000181903">
    <property type="component" value="Chromosome I"/>
</dbReference>
<evidence type="ECO:0000313" key="2">
    <source>
        <dbReference type="Proteomes" id="UP000181903"/>
    </source>
</evidence>
<proteinExistence type="predicted"/>
<name>A0ABY0RFD4_9PSED</name>
<gene>
    <name evidence="1" type="ORF">SAMN04490208_2030</name>
</gene>
<accession>A0ABY0RFD4</accession>
<dbReference type="EMBL" id="LT629706">
    <property type="protein sequence ID" value="SDN95537.1"/>
    <property type="molecule type" value="Genomic_DNA"/>
</dbReference>
<keyword evidence="2" id="KW-1185">Reference proteome</keyword>
<dbReference type="GeneID" id="66761165"/>
<reference evidence="1 2" key="1">
    <citation type="submission" date="2016-10" db="EMBL/GenBank/DDBJ databases">
        <authorList>
            <person name="Varghese N."/>
            <person name="Submissions S."/>
        </authorList>
    </citation>
    <scope>NUCLEOTIDE SEQUENCE [LARGE SCALE GENOMIC DNA]</scope>
    <source>
        <strain evidence="1 2">BS2776</strain>
    </source>
</reference>
<evidence type="ECO:0000313" key="1">
    <source>
        <dbReference type="EMBL" id="SDN95537.1"/>
    </source>
</evidence>